<evidence type="ECO:0000313" key="16">
    <source>
        <dbReference type="Proteomes" id="UP000509414"/>
    </source>
</evidence>
<dbReference type="PROSITE" id="PS50076">
    <property type="entry name" value="DNAJ_2"/>
    <property type="match status" value="1"/>
</dbReference>
<dbReference type="InterPro" id="IPR012724">
    <property type="entry name" value="DnaJ"/>
</dbReference>
<comment type="domain">
    <text evidence="11">The J domain is necessary and sufficient to stimulate DnaK ATPase activity. Zinc center 1 plays an important role in the autonomous, DnaK-independent chaperone activity of DnaJ. Zinc center 2 is essential for interaction with DnaK and for DnaJ activity.</text>
</comment>
<feature type="binding site" evidence="11">
    <location>
        <position position="142"/>
    </location>
    <ligand>
        <name>Zn(2+)</name>
        <dbReference type="ChEBI" id="CHEBI:29105"/>
        <label>1</label>
    </ligand>
</feature>
<evidence type="ECO:0000256" key="11">
    <source>
        <dbReference type="HAMAP-Rule" id="MF_01152"/>
    </source>
</evidence>
<comment type="function">
    <text evidence="11">Participates actively in the response to hyperosmotic and heat shock by preventing the aggregation of stress-denatured proteins and by disaggregating proteins, also in an autonomous, DnaK-independent fashion. Unfolded proteins bind initially to DnaJ; upon interaction with the DnaJ-bound protein, DnaK hydrolyzes its bound ATP, resulting in the formation of a stable complex. GrpE releases ADP from DnaK; ATP binding to DnaK triggers the release of the substrate protein, thus completing the reaction cycle. Several rounds of ATP-dependent interactions between DnaJ, DnaK and GrpE are required for fully efficient folding. Also involved, together with DnaK and GrpE, in the DNA replication of plasmids through activation of initiation proteins.</text>
</comment>
<comment type="subunit">
    <text evidence="11">Homodimer.</text>
</comment>
<keyword evidence="5 11" id="KW-0863">Zinc-finger</keyword>
<feature type="binding site" evidence="11">
    <location>
        <position position="197"/>
    </location>
    <ligand>
        <name>Zn(2+)</name>
        <dbReference type="ChEBI" id="CHEBI:29105"/>
        <label>1</label>
    </ligand>
</feature>
<dbReference type="GO" id="GO:0009408">
    <property type="term" value="P:response to heat"/>
    <property type="evidence" value="ECO:0007669"/>
    <property type="project" value="InterPro"/>
</dbReference>
<dbReference type="Pfam" id="PF00684">
    <property type="entry name" value="DnaJ_CXXCXGXG"/>
    <property type="match status" value="1"/>
</dbReference>
<feature type="repeat" description="CXXCXGXG motif" evidence="11">
    <location>
        <begin position="142"/>
        <end position="149"/>
    </location>
</feature>
<dbReference type="SUPFAM" id="SSF49493">
    <property type="entry name" value="HSP40/DnaJ peptide-binding domain"/>
    <property type="match status" value="2"/>
</dbReference>
<dbReference type="GO" id="GO:0006260">
    <property type="term" value="P:DNA replication"/>
    <property type="evidence" value="ECO:0007669"/>
    <property type="project" value="UniProtKB-KW"/>
</dbReference>
<dbReference type="CDD" id="cd06257">
    <property type="entry name" value="DnaJ"/>
    <property type="match status" value="1"/>
</dbReference>
<feature type="repeat" description="CXXCXGXG motif" evidence="11">
    <location>
        <begin position="180"/>
        <end position="187"/>
    </location>
</feature>
<evidence type="ECO:0000256" key="8">
    <source>
        <dbReference type="ARBA" id="ARBA00023186"/>
    </source>
</evidence>
<feature type="domain" description="J" evidence="13">
    <location>
        <begin position="4"/>
        <end position="69"/>
    </location>
</feature>
<dbReference type="HAMAP" id="MF_01152">
    <property type="entry name" value="DnaJ"/>
    <property type="match status" value="1"/>
</dbReference>
<dbReference type="KEGG" id="cinf:CINF_1202"/>
<evidence type="ECO:0000256" key="12">
    <source>
        <dbReference type="PROSITE-ProRule" id="PRU00546"/>
    </source>
</evidence>
<comment type="similarity">
    <text evidence="9 11">Belongs to the DnaJ family.</text>
</comment>
<dbReference type="FunFam" id="2.10.230.10:FF:000002">
    <property type="entry name" value="Molecular chaperone DnaJ"/>
    <property type="match status" value="1"/>
</dbReference>
<reference evidence="15 16" key="1">
    <citation type="submission" date="2020-02" db="EMBL/GenBank/DDBJ databases">
        <title>Complete genome sequence of the novel Campylobacter species Candidatus Campylobacter infans.</title>
        <authorList>
            <person name="Duim B."/>
            <person name="Zomer A."/>
            <person name="van der Graaf L."/>
            <person name="Wagenaar J."/>
        </authorList>
    </citation>
    <scope>NUCLEOTIDE SEQUENCE [LARGE SCALE GENOMIC DNA]</scope>
    <source>
        <strain evidence="15 16">19S00001</strain>
    </source>
</reference>
<evidence type="ECO:0000256" key="7">
    <source>
        <dbReference type="ARBA" id="ARBA00023016"/>
    </source>
</evidence>
<evidence type="ECO:0000256" key="5">
    <source>
        <dbReference type="ARBA" id="ARBA00022771"/>
    </source>
</evidence>
<feature type="zinc finger region" description="CR-type" evidence="12">
    <location>
        <begin position="129"/>
        <end position="206"/>
    </location>
</feature>
<dbReference type="Gene3D" id="2.10.230.10">
    <property type="entry name" value="Heat shock protein DnaJ, cysteine-rich domain"/>
    <property type="match status" value="1"/>
</dbReference>
<feature type="binding site" evidence="11">
    <location>
        <position position="161"/>
    </location>
    <ligand>
        <name>Zn(2+)</name>
        <dbReference type="ChEBI" id="CHEBI:29105"/>
        <label>2</label>
    </ligand>
</feature>
<dbReference type="AlphaFoldDB" id="A0A7H9CHW3"/>
<feature type="repeat" description="CXXCXGXG motif" evidence="11">
    <location>
        <begin position="158"/>
        <end position="165"/>
    </location>
</feature>
<dbReference type="PROSITE" id="PS51188">
    <property type="entry name" value="ZF_CR"/>
    <property type="match status" value="1"/>
</dbReference>
<dbReference type="InterPro" id="IPR002939">
    <property type="entry name" value="DnaJ_C"/>
</dbReference>
<evidence type="ECO:0000256" key="2">
    <source>
        <dbReference type="ARBA" id="ARBA00022705"/>
    </source>
</evidence>
<dbReference type="RefSeq" id="WP_179974873.1">
    <property type="nucleotide sequence ID" value="NZ_CP049075.1"/>
</dbReference>
<dbReference type="PROSITE" id="PS00636">
    <property type="entry name" value="DNAJ_1"/>
    <property type="match status" value="1"/>
</dbReference>
<evidence type="ECO:0000256" key="9">
    <source>
        <dbReference type="ARBA" id="ARBA00061004"/>
    </source>
</evidence>
<accession>A0A7H9CHW3</accession>
<evidence type="ECO:0000256" key="6">
    <source>
        <dbReference type="ARBA" id="ARBA00022833"/>
    </source>
</evidence>
<keyword evidence="16" id="KW-1185">Reference proteome</keyword>
<dbReference type="InterPro" id="IPR001305">
    <property type="entry name" value="HSP_DnaJ_Cys-rich_dom"/>
</dbReference>
<dbReference type="CDD" id="cd10747">
    <property type="entry name" value="DnaJ_C"/>
    <property type="match status" value="1"/>
</dbReference>
<feature type="repeat" description="CXXCXGXG motif" evidence="11">
    <location>
        <begin position="194"/>
        <end position="201"/>
    </location>
</feature>
<dbReference type="GO" id="GO:0051082">
    <property type="term" value="F:unfolded protein binding"/>
    <property type="evidence" value="ECO:0007669"/>
    <property type="project" value="UniProtKB-UniRule"/>
</dbReference>
<name>A0A7H9CHW3_9BACT</name>
<sequence>MEFDYYEILELSRTASGDDIKKAYRKLALKYHPDRNQGDKEAEEKFKQINQAYEVLSNDEKRSLYDKYGKAGLENSGFGFSDIDISDIFNTFFGRRTANSSRSRSSMQEIYEVDLEIIINLEFNEAVFGCEKELEYSYKSPCDTCKGSGAKDGKTSSCVYCGGAGQIQMQQGFMSIVQTCPHCYGSGQMIQDKCEECDGKGFMEQKNNIKISIPEGIDNGNRIRVSGKGNVGKYSTGDLYVRARVKDHDKFIRHGDDLYIEIPVFFTQALLGESIKIQNLKGDDLDLNLPVGTKDKKQIIFENEGVKNARTKKKGRLIAQIKINTPNSINDDQRELLVKLQNSFGIKSGQTHAGDDGIFDRIKGWFS</sequence>
<gene>
    <name evidence="11 15" type="primary">dnaJ</name>
    <name evidence="15" type="ORF">CINF_1202</name>
</gene>
<proteinExistence type="inferred from homology"/>
<dbReference type="NCBIfam" id="NF008035">
    <property type="entry name" value="PRK10767.1"/>
    <property type="match status" value="1"/>
</dbReference>
<dbReference type="Gene3D" id="1.10.287.110">
    <property type="entry name" value="DnaJ domain"/>
    <property type="match status" value="1"/>
</dbReference>
<keyword evidence="3 11" id="KW-0479">Metal-binding</keyword>
<dbReference type="PRINTS" id="PR00625">
    <property type="entry name" value="JDOMAIN"/>
</dbReference>
<dbReference type="InterPro" id="IPR008971">
    <property type="entry name" value="HSP40/DnaJ_pept-bd"/>
</dbReference>
<feature type="binding site" evidence="11">
    <location>
        <position position="194"/>
    </location>
    <ligand>
        <name>Zn(2+)</name>
        <dbReference type="ChEBI" id="CHEBI:29105"/>
        <label>1</label>
    </ligand>
</feature>
<dbReference type="GO" id="GO:0031072">
    <property type="term" value="F:heat shock protein binding"/>
    <property type="evidence" value="ECO:0007669"/>
    <property type="project" value="InterPro"/>
</dbReference>
<protein>
    <recommendedName>
        <fullName evidence="10 11">Chaperone protein DnaJ</fullName>
    </recommendedName>
</protein>
<organism evidence="15 16">
    <name type="scientific">Candidatus Campylobacter infans</name>
    <dbReference type="NCBI Taxonomy" id="2561898"/>
    <lineage>
        <taxon>Bacteria</taxon>
        <taxon>Pseudomonadati</taxon>
        <taxon>Campylobacterota</taxon>
        <taxon>Epsilonproteobacteria</taxon>
        <taxon>Campylobacterales</taxon>
        <taxon>Campylobacteraceae</taxon>
        <taxon>Campylobacter</taxon>
    </lineage>
</organism>
<dbReference type="Proteomes" id="UP000509414">
    <property type="component" value="Chromosome"/>
</dbReference>
<dbReference type="Gene3D" id="2.60.260.20">
    <property type="entry name" value="Urease metallochaperone UreE, N-terminal domain"/>
    <property type="match status" value="2"/>
</dbReference>
<dbReference type="CDD" id="cd10719">
    <property type="entry name" value="DnaJ_zf"/>
    <property type="match status" value="1"/>
</dbReference>
<dbReference type="InterPro" id="IPR036869">
    <property type="entry name" value="J_dom_sf"/>
</dbReference>
<feature type="binding site" evidence="11">
    <location>
        <position position="158"/>
    </location>
    <ligand>
        <name>Zn(2+)</name>
        <dbReference type="ChEBI" id="CHEBI:29105"/>
        <label>2</label>
    </ligand>
</feature>
<dbReference type="PANTHER" id="PTHR43096:SF48">
    <property type="entry name" value="CHAPERONE PROTEIN DNAJ"/>
    <property type="match status" value="1"/>
</dbReference>
<evidence type="ECO:0000256" key="1">
    <source>
        <dbReference type="ARBA" id="ARBA00022490"/>
    </source>
</evidence>
<dbReference type="GO" id="GO:0042026">
    <property type="term" value="P:protein refolding"/>
    <property type="evidence" value="ECO:0007669"/>
    <property type="project" value="TreeGrafter"/>
</dbReference>
<keyword evidence="8 11" id="KW-0143">Chaperone</keyword>
<dbReference type="Pfam" id="PF00226">
    <property type="entry name" value="DnaJ"/>
    <property type="match status" value="1"/>
</dbReference>
<dbReference type="NCBIfam" id="TIGR02349">
    <property type="entry name" value="DnaJ_bact"/>
    <property type="match status" value="1"/>
</dbReference>
<keyword evidence="6 11" id="KW-0862">Zinc</keyword>
<dbReference type="GO" id="GO:0005524">
    <property type="term" value="F:ATP binding"/>
    <property type="evidence" value="ECO:0007669"/>
    <property type="project" value="InterPro"/>
</dbReference>
<evidence type="ECO:0000313" key="15">
    <source>
        <dbReference type="EMBL" id="QLI05690.1"/>
    </source>
</evidence>
<feature type="binding site" evidence="11">
    <location>
        <position position="145"/>
    </location>
    <ligand>
        <name>Zn(2+)</name>
        <dbReference type="ChEBI" id="CHEBI:29105"/>
        <label>1</label>
    </ligand>
</feature>
<dbReference type="SUPFAM" id="SSF57938">
    <property type="entry name" value="DnaJ/Hsp40 cysteine-rich domain"/>
    <property type="match status" value="1"/>
</dbReference>
<dbReference type="FunFam" id="2.60.260.20:FF:000013">
    <property type="entry name" value="DnaJ subfamily B member 11"/>
    <property type="match status" value="1"/>
</dbReference>
<dbReference type="InterPro" id="IPR036410">
    <property type="entry name" value="HSP_DnaJ_Cys-rich_dom_sf"/>
</dbReference>
<evidence type="ECO:0000256" key="10">
    <source>
        <dbReference type="ARBA" id="ARBA00067609"/>
    </source>
</evidence>
<feature type="domain" description="CR-type" evidence="14">
    <location>
        <begin position="129"/>
        <end position="206"/>
    </location>
</feature>
<dbReference type="InterPro" id="IPR018253">
    <property type="entry name" value="DnaJ_domain_CS"/>
</dbReference>
<feature type="binding site" evidence="11">
    <location>
        <position position="183"/>
    </location>
    <ligand>
        <name>Zn(2+)</name>
        <dbReference type="ChEBI" id="CHEBI:29105"/>
        <label>2</label>
    </ligand>
</feature>
<feature type="binding site" evidence="11">
    <location>
        <position position="180"/>
    </location>
    <ligand>
        <name>Zn(2+)</name>
        <dbReference type="ChEBI" id="CHEBI:29105"/>
        <label>2</label>
    </ligand>
</feature>
<dbReference type="EMBL" id="CP049075">
    <property type="protein sequence ID" value="QLI05690.1"/>
    <property type="molecule type" value="Genomic_DNA"/>
</dbReference>
<evidence type="ECO:0000259" key="13">
    <source>
        <dbReference type="PROSITE" id="PS50076"/>
    </source>
</evidence>
<dbReference type="SUPFAM" id="SSF46565">
    <property type="entry name" value="Chaperone J-domain"/>
    <property type="match status" value="1"/>
</dbReference>
<dbReference type="GO" id="GO:0008270">
    <property type="term" value="F:zinc ion binding"/>
    <property type="evidence" value="ECO:0007669"/>
    <property type="project" value="UniProtKB-UniRule"/>
</dbReference>
<dbReference type="InterPro" id="IPR001623">
    <property type="entry name" value="DnaJ_domain"/>
</dbReference>
<dbReference type="PANTHER" id="PTHR43096">
    <property type="entry name" value="DNAJ HOMOLOG 1, MITOCHONDRIAL-RELATED"/>
    <property type="match status" value="1"/>
</dbReference>
<evidence type="ECO:0000256" key="4">
    <source>
        <dbReference type="ARBA" id="ARBA00022737"/>
    </source>
</evidence>
<dbReference type="SMART" id="SM00271">
    <property type="entry name" value="DnaJ"/>
    <property type="match status" value="1"/>
</dbReference>
<dbReference type="GO" id="GO:0005737">
    <property type="term" value="C:cytoplasm"/>
    <property type="evidence" value="ECO:0007669"/>
    <property type="project" value="UniProtKB-SubCell"/>
</dbReference>
<keyword evidence="4 11" id="KW-0677">Repeat</keyword>
<keyword evidence="7 11" id="KW-0346">Stress response</keyword>
<keyword evidence="1 11" id="KW-0963">Cytoplasm</keyword>
<comment type="subcellular location">
    <subcellularLocation>
        <location evidence="11">Cytoplasm</location>
    </subcellularLocation>
</comment>
<evidence type="ECO:0000256" key="3">
    <source>
        <dbReference type="ARBA" id="ARBA00022723"/>
    </source>
</evidence>
<keyword evidence="2 11" id="KW-0235">DNA replication</keyword>
<comment type="cofactor">
    <cofactor evidence="11">
        <name>Zn(2+)</name>
        <dbReference type="ChEBI" id="CHEBI:29105"/>
    </cofactor>
    <text evidence="11">Binds 2 Zn(2+) ions per monomer.</text>
</comment>
<dbReference type="Pfam" id="PF01556">
    <property type="entry name" value="DnaJ_C"/>
    <property type="match status" value="1"/>
</dbReference>
<evidence type="ECO:0000259" key="14">
    <source>
        <dbReference type="PROSITE" id="PS51188"/>
    </source>
</evidence>